<reference evidence="5 6" key="1">
    <citation type="submission" date="2019-09" db="EMBL/GenBank/DDBJ databases">
        <title>Vancomyinc resistant enterococci isolated from farm animals in Switzerland.</title>
        <authorList>
            <person name="Stevens M.J.A."/>
            <person name="Stephan R."/>
            <person name="Morach M."/>
            <person name="Nuesch-Inderbinen M."/>
        </authorList>
    </citation>
    <scope>NUCLEOTIDE SEQUENCE [LARGE SCALE GENOMIC DNA]</scope>
    <source>
        <strain evidence="5 6">GH27</strain>
    </source>
</reference>
<dbReference type="RefSeq" id="WP_104661171.1">
    <property type="nucleotide sequence ID" value="NZ_CP042597.1"/>
</dbReference>
<dbReference type="InterPro" id="IPR045865">
    <property type="entry name" value="ACT-like_dom_sf"/>
</dbReference>
<name>A0A5N0YT74_9ENTE</name>
<sequence>MSVKDFMTKELVVVAPQTKIFDAVDLMKKYEIHRLPVVENNSLIGLITEGTIQAAMPSQATSLSVFEINYLLNKTTVNDVMIRDVQTIAPNDLLEDAIYLMRKKNIGVLPVVDMRENLVGIITNNDIFDAFLKITGYTDGGTRIQLRIEKDQRGVLAEVCQVLSSHGYNITTVVVNRNETETIIEFQISTQEVKELKEFLEAEGYTVLEAMLTNVKK</sequence>
<dbReference type="Proteomes" id="UP000326078">
    <property type="component" value="Unassembled WGS sequence"/>
</dbReference>
<protein>
    <submittedName>
        <fullName evidence="5">CBS domain-containing protein</fullName>
    </submittedName>
</protein>
<comment type="caution">
    <text evidence="5">The sequence shown here is derived from an EMBL/GenBank/DDBJ whole genome shotgun (WGS) entry which is preliminary data.</text>
</comment>
<dbReference type="SMART" id="SM00116">
    <property type="entry name" value="CBS"/>
    <property type="match status" value="2"/>
</dbReference>
<dbReference type="Pfam" id="PF01842">
    <property type="entry name" value="ACT"/>
    <property type="match status" value="1"/>
</dbReference>
<evidence type="ECO:0000259" key="4">
    <source>
        <dbReference type="PROSITE" id="PS51671"/>
    </source>
</evidence>
<dbReference type="PROSITE" id="PS51371">
    <property type="entry name" value="CBS"/>
    <property type="match status" value="2"/>
</dbReference>
<dbReference type="InterPro" id="IPR000644">
    <property type="entry name" value="CBS_dom"/>
</dbReference>
<accession>A0A5N0YT74</accession>
<feature type="domain" description="ACT" evidence="4">
    <location>
        <begin position="144"/>
        <end position="217"/>
    </location>
</feature>
<evidence type="ECO:0000313" key="6">
    <source>
        <dbReference type="Proteomes" id="UP000326078"/>
    </source>
</evidence>
<dbReference type="AlphaFoldDB" id="A0A5N0YT74"/>
<dbReference type="PANTHER" id="PTHR48108:SF34">
    <property type="entry name" value="CBS DOMAIN-CONTAINING PROTEIN YHCV"/>
    <property type="match status" value="1"/>
</dbReference>
<dbReference type="InterPro" id="IPR002912">
    <property type="entry name" value="ACT_dom"/>
</dbReference>
<dbReference type="InterPro" id="IPR046342">
    <property type="entry name" value="CBS_dom_sf"/>
</dbReference>
<evidence type="ECO:0000259" key="3">
    <source>
        <dbReference type="PROSITE" id="PS51371"/>
    </source>
</evidence>
<dbReference type="Pfam" id="PF00571">
    <property type="entry name" value="CBS"/>
    <property type="match status" value="2"/>
</dbReference>
<keyword evidence="2" id="KW-0129">CBS domain</keyword>
<feature type="domain" description="CBS" evidence="3">
    <location>
        <begin position="81"/>
        <end position="140"/>
    </location>
</feature>
<dbReference type="Gene3D" id="3.10.580.10">
    <property type="entry name" value="CBS-domain"/>
    <property type="match status" value="1"/>
</dbReference>
<evidence type="ECO:0000256" key="1">
    <source>
        <dbReference type="ARBA" id="ARBA00022737"/>
    </source>
</evidence>
<evidence type="ECO:0000256" key="2">
    <source>
        <dbReference type="PROSITE-ProRule" id="PRU00703"/>
    </source>
</evidence>
<dbReference type="EMBL" id="VYUT01000008">
    <property type="protein sequence ID" value="KAA9205703.1"/>
    <property type="molecule type" value="Genomic_DNA"/>
</dbReference>
<dbReference type="InterPro" id="IPR051462">
    <property type="entry name" value="CBS_domain-containing"/>
</dbReference>
<evidence type="ECO:0000313" key="5">
    <source>
        <dbReference type="EMBL" id="KAA9205703.1"/>
    </source>
</evidence>
<dbReference type="SUPFAM" id="SSF55021">
    <property type="entry name" value="ACT-like"/>
    <property type="match status" value="1"/>
</dbReference>
<dbReference type="Gene3D" id="3.30.70.260">
    <property type="match status" value="1"/>
</dbReference>
<dbReference type="PROSITE" id="PS51671">
    <property type="entry name" value="ACT"/>
    <property type="match status" value="1"/>
</dbReference>
<keyword evidence="1" id="KW-0677">Repeat</keyword>
<dbReference type="CDD" id="cd04584">
    <property type="entry name" value="CBS_pair_AcuB_like"/>
    <property type="match status" value="1"/>
</dbReference>
<dbReference type="PANTHER" id="PTHR48108">
    <property type="entry name" value="CBS DOMAIN-CONTAINING PROTEIN CBSX2, CHLOROPLASTIC"/>
    <property type="match status" value="1"/>
</dbReference>
<organism evidence="5 6">
    <name type="scientific">Enterococcus durans</name>
    <dbReference type="NCBI Taxonomy" id="53345"/>
    <lineage>
        <taxon>Bacteria</taxon>
        <taxon>Bacillati</taxon>
        <taxon>Bacillota</taxon>
        <taxon>Bacilli</taxon>
        <taxon>Lactobacillales</taxon>
        <taxon>Enterococcaceae</taxon>
        <taxon>Enterococcus</taxon>
    </lineage>
</organism>
<proteinExistence type="predicted"/>
<gene>
    <name evidence="5" type="ORF">F6X95_06695</name>
</gene>
<feature type="domain" description="CBS" evidence="3">
    <location>
        <begin position="7"/>
        <end position="62"/>
    </location>
</feature>
<dbReference type="SUPFAM" id="SSF54631">
    <property type="entry name" value="CBS-domain pair"/>
    <property type="match status" value="1"/>
</dbReference>
<dbReference type="CDD" id="cd02116">
    <property type="entry name" value="ACT"/>
    <property type="match status" value="1"/>
</dbReference>